<proteinExistence type="predicted"/>
<accession>A0A382DVY9</accession>
<feature type="non-terminal residue" evidence="1">
    <location>
        <position position="27"/>
    </location>
</feature>
<sequence>MNDDKVVNLEDYKKQRKEDREAYYKTL</sequence>
<gene>
    <name evidence="1" type="ORF">METZ01_LOCUS194581</name>
</gene>
<dbReference type="EMBL" id="UINC01041028">
    <property type="protein sequence ID" value="SVB41727.1"/>
    <property type="molecule type" value="Genomic_DNA"/>
</dbReference>
<protein>
    <submittedName>
        <fullName evidence="1">Uncharacterized protein</fullName>
    </submittedName>
</protein>
<name>A0A382DVY9_9ZZZZ</name>
<organism evidence="1">
    <name type="scientific">marine metagenome</name>
    <dbReference type="NCBI Taxonomy" id="408172"/>
    <lineage>
        <taxon>unclassified sequences</taxon>
        <taxon>metagenomes</taxon>
        <taxon>ecological metagenomes</taxon>
    </lineage>
</organism>
<evidence type="ECO:0000313" key="1">
    <source>
        <dbReference type="EMBL" id="SVB41727.1"/>
    </source>
</evidence>
<dbReference type="AlphaFoldDB" id="A0A382DVY9"/>
<reference evidence="1" key="1">
    <citation type="submission" date="2018-05" db="EMBL/GenBank/DDBJ databases">
        <authorList>
            <person name="Lanie J.A."/>
            <person name="Ng W.-L."/>
            <person name="Kazmierczak K.M."/>
            <person name="Andrzejewski T.M."/>
            <person name="Davidsen T.M."/>
            <person name="Wayne K.J."/>
            <person name="Tettelin H."/>
            <person name="Glass J.I."/>
            <person name="Rusch D."/>
            <person name="Podicherti R."/>
            <person name="Tsui H.-C.T."/>
            <person name="Winkler M.E."/>
        </authorList>
    </citation>
    <scope>NUCLEOTIDE SEQUENCE</scope>
</reference>